<dbReference type="Proteomes" id="UP001153332">
    <property type="component" value="Unassembled WGS sequence"/>
</dbReference>
<gene>
    <name evidence="1" type="ORF">O1611_g4945</name>
</gene>
<sequence>MNNHSCLDCHTVFDTEKTLKRHQNLHKKREPEGVMAEFNIDKLPAHFSVEYWRERKDLKAALQERRGHGYQWASPALSDDIRQRLESELLDSRRRKLEYFPSMAEASSSVSGKQNASASNKPLPPVSPRNSETYAALVIDCEMVGLEDGSSDLVRISVIDFFKGDIVLNNLVQPIGRVKDWRSSVSGVDYALLQATKAKLNETVLKGWPEARQKLFAIADANTIFLGHSLPNDMKILRIVADRVVDSQVLTAQAAFGRSNTKFLRTWGLKSGCKDLMGIEIQQSRTAHDPLEDALATRELIIWCLTHPNELLEWGKKAKLEYEKKDQAMREKQRADAIKRAEARKRLEDATVEMGEASGEFPTLTGDF</sequence>
<proteinExistence type="predicted"/>
<keyword evidence="2" id="KW-1185">Reference proteome</keyword>
<accession>A0ACC2JMF4</accession>
<dbReference type="EMBL" id="JAPUUL010000991">
    <property type="protein sequence ID" value="KAJ8128689.1"/>
    <property type="molecule type" value="Genomic_DNA"/>
</dbReference>
<protein>
    <submittedName>
        <fullName evidence="1">Uncharacterized protein</fullName>
    </submittedName>
</protein>
<organism evidence="1 2">
    <name type="scientific">Lasiodiplodia mahajangana</name>
    <dbReference type="NCBI Taxonomy" id="1108764"/>
    <lineage>
        <taxon>Eukaryota</taxon>
        <taxon>Fungi</taxon>
        <taxon>Dikarya</taxon>
        <taxon>Ascomycota</taxon>
        <taxon>Pezizomycotina</taxon>
        <taxon>Dothideomycetes</taxon>
        <taxon>Dothideomycetes incertae sedis</taxon>
        <taxon>Botryosphaeriales</taxon>
        <taxon>Botryosphaeriaceae</taxon>
        <taxon>Lasiodiplodia</taxon>
    </lineage>
</organism>
<evidence type="ECO:0000313" key="1">
    <source>
        <dbReference type="EMBL" id="KAJ8128689.1"/>
    </source>
</evidence>
<reference evidence="1" key="1">
    <citation type="submission" date="2022-12" db="EMBL/GenBank/DDBJ databases">
        <title>Genome Sequence of Lasiodiplodia mahajangana.</title>
        <authorList>
            <person name="Buettner E."/>
        </authorList>
    </citation>
    <scope>NUCLEOTIDE SEQUENCE</scope>
    <source>
        <strain evidence="1">VT137</strain>
    </source>
</reference>
<evidence type="ECO:0000313" key="2">
    <source>
        <dbReference type="Proteomes" id="UP001153332"/>
    </source>
</evidence>
<comment type="caution">
    <text evidence="1">The sequence shown here is derived from an EMBL/GenBank/DDBJ whole genome shotgun (WGS) entry which is preliminary data.</text>
</comment>
<name>A0ACC2JMF4_9PEZI</name>